<evidence type="ECO:0000313" key="3">
    <source>
        <dbReference type="Proteomes" id="UP001259832"/>
    </source>
</evidence>
<gene>
    <name evidence="2" type="ORF">P3T76_015150</name>
</gene>
<organism evidence="2 3">
    <name type="scientific">Phytophthora citrophthora</name>
    <dbReference type="NCBI Taxonomy" id="4793"/>
    <lineage>
        <taxon>Eukaryota</taxon>
        <taxon>Sar</taxon>
        <taxon>Stramenopiles</taxon>
        <taxon>Oomycota</taxon>
        <taxon>Peronosporomycetes</taxon>
        <taxon>Peronosporales</taxon>
        <taxon>Peronosporaceae</taxon>
        <taxon>Phytophthora</taxon>
    </lineage>
</organism>
<dbReference type="AlphaFoldDB" id="A0AAD9G0J1"/>
<dbReference type="EMBL" id="JASMQC010000049">
    <property type="protein sequence ID" value="KAK1929398.1"/>
    <property type="molecule type" value="Genomic_DNA"/>
</dbReference>
<keyword evidence="3" id="KW-1185">Reference proteome</keyword>
<protein>
    <submittedName>
        <fullName evidence="2">Uncharacterized protein</fullName>
    </submittedName>
</protein>
<evidence type="ECO:0000256" key="1">
    <source>
        <dbReference type="SAM" id="MobiDB-lite"/>
    </source>
</evidence>
<name>A0AAD9G0J1_9STRA</name>
<evidence type="ECO:0000313" key="2">
    <source>
        <dbReference type="EMBL" id="KAK1929398.1"/>
    </source>
</evidence>
<proteinExistence type="predicted"/>
<sequence length="241" mass="25912">MASRSVAAPAAALVAAQLAVPTAPTGSLEVLPHDPSLSGSPAAGSSLLLSGAHAGSPVELNSDEEALWEALVLAGRPALEAMASSPGSVAMSESSDSVAIPAPPISLQERIFELPVEGSEYDSDKAFEGAHDDDEEAHDAWFFDSDDDEERPRLSSLRRGDETAVWHPPLPPAPTLHPWNGRDNFYEPEAEWDYSKPCEVVRLLDVAERFRIVAISWSGNVRRSNSRGNGWKSWTRLGFAT</sequence>
<comment type="caution">
    <text evidence="2">The sequence shown here is derived from an EMBL/GenBank/DDBJ whole genome shotgun (WGS) entry which is preliminary data.</text>
</comment>
<feature type="compositionally biased region" description="Basic and acidic residues" evidence="1">
    <location>
        <begin position="150"/>
        <end position="164"/>
    </location>
</feature>
<reference evidence="2" key="1">
    <citation type="submission" date="2023-08" db="EMBL/GenBank/DDBJ databases">
        <title>Reference Genome Resource for the Citrus Pathogen Phytophthora citrophthora.</title>
        <authorList>
            <person name="Moller H."/>
            <person name="Coetzee B."/>
            <person name="Rose L.J."/>
            <person name="Van Niekerk J.M."/>
        </authorList>
    </citation>
    <scope>NUCLEOTIDE SEQUENCE</scope>
    <source>
        <strain evidence="2">STE-U-9442</strain>
    </source>
</reference>
<feature type="region of interest" description="Disordered" evidence="1">
    <location>
        <begin position="138"/>
        <end position="169"/>
    </location>
</feature>
<accession>A0AAD9G0J1</accession>
<dbReference type="Proteomes" id="UP001259832">
    <property type="component" value="Unassembled WGS sequence"/>
</dbReference>